<dbReference type="GO" id="GO:0008236">
    <property type="term" value="F:serine-type peptidase activity"/>
    <property type="evidence" value="ECO:0007669"/>
    <property type="project" value="InterPro"/>
</dbReference>
<dbReference type="InterPro" id="IPR001375">
    <property type="entry name" value="Peptidase_S9_cat"/>
</dbReference>
<evidence type="ECO:0000313" key="4">
    <source>
        <dbReference type="EMBL" id="KAF6469785.1"/>
    </source>
</evidence>
<protein>
    <recommendedName>
        <fullName evidence="1">Prolyl endopeptidase</fullName>
    </recommendedName>
    <alternativeName>
        <fullName evidence="2">Post-proline cleaving enzyme</fullName>
    </alternativeName>
</protein>
<dbReference type="InParanoid" id="A0A7J8HCW4"/>
<dbReference type="Proteomes" id="UP000550707">
    <property type="component" value="Unassembled WGS sequence"/>
</dbReference>
<dbReference type="Gene3D" id="3.40.50.1820">
    <property type="entry name" value="alpha/beta hydrolase"/>
    <property type="match status" value="1"/>
</dbReference>
<dbReference type="InterPro" id="IPR051167">
    <property type="entry name" value="Prolyl_oligopep/macrocyclase"/>
</dbReference>
<proteinExistence type="predicted"/>
<dbReference type="GO" id="GO:0005829">
    <property type="term" value="C:cytosol"/>
    <property type="evidence" value="ECO:0007669"/>
    <property type="project" value="TreeGrafter"/>
</dbReference>
<evidence type="ECO:0000259" key="3">
    <source>
        <dbReference type="Pfam" id="PF00326"/>
    </source>
</evidence>
<evidence type="ECO:0000313" key="5">
    <source>
        <dbReference type="Proteomes" id="UP000550707"/>
    </source>
</evidence>
<sequence length="169" mass="19538">MDFKFFNKRKAYTCYIHHQCFQKRISPLHSSGKNMLHHGKLPEADDIQYPSMLLLTTDHDDYVAPLHSLTFIVTLQYVMDHRWKQSNPLLIHVDTKAGQAARKPLAKVTEEVSNMCAFIVVPKHGLDSVHSPLPPDSCKNTSWVFTPRRNHWAQWIIHMNTIPVLTHCS</sequence>
<dbReference type="EMBL" id="JACASF010000007">
    <property type="protein sequence ID" value="KAF6469785.1"/>
    <property type="molecule type" value="Genomic_DNA"/>
</dbReference>
<accession>A0A7J8HCW4</accession>
<name>A0A7J8HCW4_MOLMO</name>
<dbReference type="AlphaFoldDB" id="A0A7J8HCW4"/>
<dbReference type="PANTHER" id="PTHR42881">
    <property type="entry name" value="PROLYL ENDOPEPTIDASE"/>
    <property type="match status" value="1"/>
</dbReference>
<comment type="caution">
    <text evidence="4">The sequence shown here is derived from an EMBL/GenBank/DDBJ whole genome shotgun (WGS) entry which is preliminary data.</text>
</comment>
<dbReference type="PANTHER" id="PTHR42881:SF2">
    <property type="entry name" value="PROLYL ENDOPEPTIDASE"/>
    <property type="match status" value="1"/>
</dbReference>
<dbReference type="GO" id="GO:0006508">
    <property type="term" value="P:proteolysis"/>
    <property type="evidence" value="ECO:0007669"/>
    <property type="project" value="InterPro"/>
</dbReference>
<dbReference type="InterPro" id="IPR029058">
    <property type="entry name" value="AB_hydrolase_fold"/>
</dbReference>
<organism evidence="4 5">
    <name type="scientific">Molossus molossus</name>
    <name type="common">Pallas' mastiff bat</name>
    <name type="synonym">Vespertilio molossus</name>
    <dbReference type="NCBI Taxonomy" id="27622"/>
    <lineage>
        <taxon>Eukaryota</taxon>
        <taxon>Metazoa</taxon>
        <taxon>Chordata</taxon>
        <taxon>Craniata</taxon>
        <taxon>Vertebrata</taxon>
        <taxon>Euteleostomi</taxon>
        <taxon>Mammalia</taxon>
        <taxon>Eutheria</taxon>
        <taxon>Laurasiatheria</taxon>
        <taxon>Chiroptera</taxon>
        <taxon>Yangochiroptera</taxon>
        <taxon>Molossidae</taxon>
        <taxon>Molossus</taxon>
    </lineage>
</organism>
<reference evidence="4 5" key="1">
    <citation type="journal article" date="2020" name="Nature">
        <title>Six reference-quality genomes reveal evolution of bat adaptations.</title>
        <authorList>
            <person name="Jebb D."/>
            <person name="Huang Z."/>
            <person name="Pippel M."/>
            <person name="Hughes G.M."/>
            <person name="Lavrichenko K."/>
            <person name="Devanna P."/>
            <person name="Winkler S."/>
            <person name="Jermiin L.S."/>
            <person name="Skirmuntt E.C."/>
            <person name="Katzourakis A."/>
            <person name="Burkitt-Gray L."/>
            <person name="Ray D.A."/>
            <person name="Sullivan K.A.M."/>
            <person name="Roscito J.G."/>
            <person name="Kirilenko B.M."/>
            <person name="Davalos L.M."/>
            <person name="Corthals A.P."/>
            <person name="Power M.L."/>
            <person name="Jones G."/>
            <person name="Ransome R.D."/>
            <person name="Dechmann D.K.N."/>
            <person name="Locatelli A.G."/>
            <person name="Puechmaille S.J."/>
            <person name="Fedrigo O."/>
            <person name="Jarvis E.D."/>
            <person name="Hiller M."/>
            <person name="Vernes S.C."/>
            <person name="Myers E.W."/>
            <person name="Teeling E.C."/>
        </authorList>
    </citation>
    <scope>NUCLEOTIDE SEQUENCE [LARGE SCALE GENOMIC DNA]</scope>
    <source>
        <strain evidence="4">MMolMol1</strain>
        <tissue evidence="4">Muscle</tissue>
    </source>
</reference>
<dbReference type="GO" id="GO:0070012">
    <property type="term" value="F:oligopeptidase activity"/>
    <property type="evidence" value="ECO:0007669"/>
    <property type="project" value="TreeGrafter"/>
</dbReference>
<gene>
    <name evidence="4" type="ORF">HJG59_011144</name>
</gene>
<evidence type="ECO:0000256" key="2">
    <source>
        <dbReference type="ARBA" id="ARBA00029698"/>
    </source>
</evidence>
<keyword evidence="5" id="KW-1185">Reference proteome</keyword>
<feature type="domain" description="Peptidase S9 prolyl oligopeptidase catalytic" evidence="3">
    <location>
        <begin position="45"/>
        <end position="119"/>
    </location>
</feature>
<evidence type="ECO:0000256" key="1">
    <source>
        <dbReference type="ARBA" id="ARBA00016310"/>
    </source>
</evidence>
<dbReference type="Pfam" id="PF00326">
    <property type="entry name" value="Peptidase_S9"/>
    <property type="match status" value="1"/>
</dbReference>